<feature type="coiled-coil region" evidence="1">
    <location>
        <begin position="900"/>
        <end position="958"/>
    </location>
</feature>
<feature type="compositionally biased region" description="Polar residues" evidence="2">
    <location>
        <begin position="1335"/>
        <end position="1344"/>
    </location>
</feature>
<feature type="transmembrane region" description="Helical" evidence="3">
    <location>
        <begin position="213"/>
        <end position="231"/>
    </location>
</feature>
<reference evidence="4" key="1">
    <citation type="submission" date="2022-10" db="EMBL/GenBank/DDBJ databases">
        <authorList>
            <person name="Chen Y."/>
            <person name="Dougan E. K."/>
            <person name="Chan C."/>
            <person name="Rhodes N."/>
            <person name="Thang M."/>
        </authorList>
    </citation>
    <scope>NUCLEOTIDE SEQUENCE</scope>
</reference>
<keyword evidence="3" id="KW-0472">Membrane</keyword>
<evidence type="ECO:0000256" key="3">
    <source>
        <dbReference type="SAM" id="Phobius"/>
    </source>
</evidence>
<keyword evidence="3" id="KW-0812">Transmembrane</keyword>
<keyword evidence="1" id="KW-0175">Coiled coil</keyword>
<evidence type="ECO:0000313" key="5">
    <source>
        <dbReference type="EMBL" id="CAL1170515.1"/>
    </source>
</evidence>
<feature type="compositionally biased region" description="Low complexity" evidence="2">
    <location>
        <begin position="706"/>
        <end position="729"/>
    </location>
</feature>
<feature type="compositionally biased region" description="Pro residues" evidence="2">
    <location>
        <begin position="1286"/>
        <end position="1296"/>
    </location>
</feature>
<keyword evidence="6" id="KW-1185">Reference proteome</keyword>
<evidence type="ECO:0000256" key="1">
    <source>
        <dbReference type="SAM" id="Coils"/>
    </source>
</evidence>
<feature type="transmembrane region" description="Helical" evidence="3">
    <location>
        <begin position="237"/>
        <end position="256"/>
    </location>
</feature>
<feature type="compositionally biased region" description="Polar residues" evidence="2">
    <location>
        <begin position="1412"/>
        <end position="1423"/>
    </location>
</feature>
<feature type="transmembrane region" description="Helical" evidence="3">
    <location>
        <begin position="435"/>
        <end position="457"/>
    </location>
</feature>
<feature type="compositionally biased region" description="Low complexity" evidence="2">
    <location>
        <begin position="1264"/>
        <end position="1285"/>
    </location>
</feature>
<evidence type="ECO:0000313" key="4">
    <source>
        <dbReference type="EMBL" id="CAI4017140.1"/>
    </source>
</evidence>
<sequence length="1423" mass="155721">MAGQLESTAGSLRRSQACDMHMSIPASRWCVTYGDLNFLRREVLQAVKEGKIQAPANGLDDFDPLDKTYGPSIYTVNETYIIPVTRDAGMMSWALMRHPSGLDCEVFISHAWQEGIYEFLTKVQQSWRRGLQNLWCCMLANPQNLDISTLLRSPAESPFALALRAAQLVLVVPNRHRSVYTRLWCGYEAFLAQEEGKRILIAKNPNVPGLRPAAMRMALAGLLGVFIGLLVDFSYFPWPRQIALAAALAAFVGLWIKHRVVRIFLNVLAELVCCVEATRHFSSEAESAESPWSDLTTLPLWIHETMHHLFWLMAASFFCLLELDRLRGESTVCEAQQLRQGYKGSIAHAECARLTDAVKIHQEIDDQQDAVDYAIHVLLTAGMSTPALRYISRAGVDIEYAAYAEITAAAVLLIPFELGSLTNCILYLLYFGGSWYIAVLQGIAILCRLILLVIICRREADEQCFVLKLLTKFAGMLMILAVFAVLLAWWCPFCGNLTWLVVSDTGLLCLIPVALLGIQGTAERLPFGLGLLQLSFARGLKAFAACRHNFHLARESTESDTESSSSKAKAEEMAPDEPVPREDKAPGDPEAPELAPERAPEPAAATGAEDFFAENSLSVSDSGVDLPQSRRKGPEDLLAENSLSVSDGVDMPRGSRTCPEDLLAENSLSVSTMDGAGSRTCQDLLTEPSLSLSIHSPEPPEAMKSPALPRAALRPPRPAATLPTTATPTGPHRSFGGLMQQSPASKPRRPGARRKDFEELGPRCPNGKPMTRELMMKEGQKRREDGSRTPTLRRLLSRGSSSPPSGADTPSGLLGRMKQKLLPSRAPTPSPASRGRGPGRDFGGGDRFGVVKSSKVRSWLWVPDLRHKAPRLLATTRASCYHVMDLTPPISVGSMLDDKLSELSDRLKRCESQLRRSETAAEAKAEEIKMMKDTLAGKADAEEIIARVDDLAQALQRKADSADVAAKLQLEAVKMILELKADGKDVASKEQVILLQQQLGSFEAKSSSLATQLQELQQSLATKADRSLVPSLEVFDAKMQEKADASSVPTNGHLKAVMKILELKADSEKVVKITDFQALQQTLQDCVAAKSQLHALNALVLTKEAELQSLQAELQRKANAAEVATALDLRSLEQKFQDVVTTHQHQALTKTLENKADSWDVVSLRKLLETKAASEEVPKIQDFQRLVHEVSEKADSKDVPSMEEFDTLRDFHHLRDRVQRKADRDGVPSLAQFQSMNSTLAKLVEGDSTPGTLKRRRSPDPHVASPVRAPSTPARAATTPAQTPAPQTPRPCPGTPRPLTAPAQPTSPVVPAPSTPKPQSLTPFAPRKAAKKSDTPTVEVQQVATPARAASVEAKEKVTKEATTPARPRGRPRKDRGEEATTPARKAQVGHPKPHSRVPKVKSGAKKGESMVWSTSLGNWVEP</sequence>
<feature type="compositionally biased region" description="Basic and acidic residues" evidence="2">
    <location>
        <begin position="568"/>
        <end position="587"/>
    </location>
</feature>
<feature type="compositionally biased region" description="Basic and acidic residues" evidence="2">
    <location>
        <begin position="770"/>
        <end position="787"/>
    </location>
</feature>
<name>A0A9P1GK80_9DINO</name>
<comment type="caution">
    <text evidence="4">The sequence shown here is derived from an EMBL/GenBank/DDBJ whole genome shotgun (WGS) entry which is preliminary data.</text>
</comment>
<feature type="region of interest" description="Disordered" evidence="2">
    <location>
        <begin position="691"/>
        <end position="848"/>
    </location>
</feature>
<feature type="compositionally biased region" description="Low complexity" evidence="2">
    <location>
        <begin position="823"/>
        <end position="835"/>
    </location>
</feature>
<evidence type="ECO:0000256" key="2">
    <source>
        <dbReference type="SAM" id="MobiDB-lite"/>
    </source>
</evidence>
<protein>
    <submittedName>
        <fullName evidence="4">Uncharacterized protein</fullName>
    </submittedName>
</protein>
<feature type="region of interest" description="Disordered" evidence="2">
    <location>
        <begin position="556"/>
        <end position="605"/>
    </location>
</feature>
<feature type="compositionally biased region" description="Low complexity" evidence="2">
    <location>
        <begin position="1297"/>
        <end position="1307"/>
    </location>
</feature>
<dbReference type="EMBL" id="CAMXCT020006622">
    <property type="protein sequence ID" value="CAL1170515.1"/>
    <property type="molecule type" value="Genomic_DNA"/>
</dbReference>
<dbReference type="EMBL" id="CAMXCT030006622">
    <property type="protein sequence ID" value="CAL4804452.1"/>
    <property type="molecule type" value="Genomic_DNA"/>
</dbReference>
<feature type="region of interest" description="Disordered" evidence="2">
    <location>
        <begin position="619"/>
        <end position="659"/>
    </location>
</feature>
<feature type="compositionally biased region" description="Low complexity" evidence="2">
    <location>
        <begin position="788"/>
        <end position="806"/>
    </location>
</feature>
<feature type="transmembrane region" description="Helical" evidence="3">
    <location>
        <begin position="400"/>
        <end position="429"/>
    </location>
</feature>
<accession>A0A9P1GK80</accession>
<organism evidence="4">
    <name type="scientific">Cladocopium goreaui</name>
    <dbReference type="NCBI Taxonomy" id="2562237"/>
    <lineage>
        <taxon>Eukaryota</taxon>
        <taxon>Sar</taxon>
        <taxon>Alveolata</taxon>
        <taxon>Dinophyceae</taxon>
        <taxon>Suessiales</taxon>
        <taxon>Symbiodiniaceae</taxon>
        <taxon>Cladocopium</taxon>
    </lineage>
</organism>
<feature type="compositionally biased region" description="Basic residues" evidence="2">
    <location>
        <begin position="1392"/>
        <end position="1405"/>
    </location>
</feature>
<evidence type="ECO:0000313" key="6">
    <source>
        <dbReference type="Proteomes" id="UP001152797"/>
    </source>
</evidence>
<feature type="region of interest" description="Disordered" evidence="2">
    <location>
        <begin position="1241"/>
        <end position="1423"/>
    </location>
</feature>
<feature type="coiled-coil region" evidence="1">
    <location>
        <begin position="1093"/>
        <end position="1127"/>
    </location>
</feature>
<feature type="transmembrane region" description="Helical" evidence="3">
    <location>
        <begin position="469"/>
        <end position="490"/>
    </location>
</feature>
<dbReference type="Proteomes" id="UP001152797">
    <property type="component" value="Unassembled WGS sequence"/>
</dbReference>
<keyword evidence="3" id="KW-1133">Transmembrane helix</keyword>
<dbReference type="EMBL" id="CAMXCT010006622">
    <property type="protein sequence ID" value="CAI4017140.1"/>
    <property type="molecule type" value="Genomic_DNA"/>
</dbReference>
<proteinExistence type="predicted"/>
<reference evidence="5" key="2">
    <citation type="submission" date="2024-04" db="EMBL/GenBank/DDBJ databases">
        <authorList>
            <person name="Chen Y."/>
            <person name="Shah S."/>
            <person name="Dougan E. K."/>
            <person name="Thang M."/>
            <person name="Chan C."/>
        </authorList>
    </citation>
    <scope>NUCLEOTIDE SEQUENCE [LARGE SCALE GENOMIC DNA]</scope>
</reference>
<gene>
    <name evidence="4" type="ORF">C1SCF055_LOCUS41810</name>
</gene>